<dbReference type="STRING" id="436010.A0A166KD76"/>
<proteinExistence type="predicted"/>
<evidence type="ECO:0000313" key="3">
    <source>
        <dbReference type="EMBL" id="KZP21787.1"/>
    </source>
</evidence>
<feature type="region of interest" description="Disordered" evidence="2">
    <location>
        <begin position="77"/>
        <end position="104"/>
    </location>
</feature>
<dbReference type="AlphaFoldDB" id="A0A166KD76"/>
<name>A0A166KD76_9AGAM</name>
<dbReference type="Proteomes" id="UP000076532">
    <property type="component" value="Unassembled WGS sequence"/>
</dbReference>
<keyword evidence="4" id="KW-1185">Reference proteome</keyword>
<feature type="compositionally biased region" description="Low complexity" evidence="2">
    <location>
        <begin position="86"/>
        <end position="96"/>
    </location>
</feature>
<dbReference type="EMBL" id="KV417544">
    <property type="protein sequence ID" value="KZP21787.1"/>
    <property type="molecule type" value="Genomic_DNA"/>
</dbReference>
<feature type="coiled-coil region" evidence="1">
    <location>
        <begin position="261"/>
        <end position="319"/>
    </location>
</feature>
<organism evidence="3 4">
    <name type="scientific">Athelia psychrophila</name>
    <dbReference type="NCBI Taxonomy" id="1759441"/>
    <lineage>
        <taxon>Eukaryota</taxon>
        <taxon>Fungi</taxon>
        <taxon>Dikarya</taxon>
        <taxon>Basidiomycota</taxon>
        <taxon>Agaricomycotina</taxon>
        <taxon>Agaricomycetes</taxon>
        <taxon>Agaricomycetidae</taxon>
        <taxon>Atheliales</taxon>
        <taxon>Atheliaceae</taxon>
        <taxon>Athelia</taxon>
    </lineage>
</organism>
<evidence type="ECO:0000313" key="4">
    <source>
        <dbReference type="Proteomes" id="UP000076532"/>
    </source>
</evidence>
<sequence length="326" mass="35175">MHFPQLHSRLIRFISRLSSIMSLHAGGDTAYITSPDKLSISRSYHDKNGVQHEALLLKVTNPGTTDTGWILIERSGADLRTPPSTPGSSSTSVNTSADRSGQLSSQIPAVDNVTVSATRPISETCSRCHAVSTFTMPAGSDPVTVCDLAALLSVVSQKRPLYHAIKGNCYWYAAIIIGAIEIVHGAVVKTDSTGTNAGHLHVFRIVGPSDMRRDMPDVVPAWEKQRAVYRAMKTTEEARGEAEARAEREAKTRGEAEAREVEAVAREAEAVEREAEAVDALHEAEAREAEAKARAERELLAAEARIQALEAQFAQLSASKLAPPSS</sequence>
<evidence type="ECO:0000256" key="1">
    <source>
        <dbReference type="SAM" id="Coils"/>
    </source>
</evidence>
<keyword evidence="1" id="KW-0175">Coiled coil</keyword>
<reference evidence="3 4" key="1">
    <citation type="journal article" date="2016" name="Mol. Biol. Evol.">
        <title>Comparative Genomics of Early-Diverging Mushroom-Forming Fungi Provides Insights into the Origins of Lignocellulose Decay Capabilities.</title>
        <authorList>
            <person name="Nagy L.G."/>
            <person name="Riley R."/>
            <person name="Tritt A."/>
            <person name="Adam C."/>
            <person name="Daum C."/>
            <person name="Floudas D."/>
            <person name="Sun H."/>
            <person name="Yadav J.S."/>
            <person name="Pangilinan J."/>
            <person name="Larsson K.H."/>
            <person name="Matsuura K."/>
            <person name="Barry K."/>
            <person name="Labutti K."/>
            <person name="Kuo R."/>
            <person name="Ohm R.A."/>
            <person name="Bhattacharya S.S."/>
            <person name="Shirouzu T."/>
            <person name="Yoshinaga Y."/>
            <person name="Martin F.M."/>
            <person name="Grigoriev I.V."/>
            <person name="Hibbett D.S."/>
        </authorList>
    </citation>
    <scope>NUCLEOTIDE SEQUENCE [LARGE SCALE GENOMIC DNA]</scope>
    <source>
        <strain evidence="3 4">CBS 109695</strain>
    </source>
</reference>
<protein>
    <submittedName>
        <fullName evidence="3">Uncharacterized protein</fullName>
    </submittedName>
</protein>
<gene>
    <name evidence="3" type="ORF">FIBSPDRAFT_860176</name>
</gene>
<evidence type="ECO:0000256" key="2">
    <source>
        <dbReference type="SAM" id="MobiDB-lite"/>
    </source>
</evidence>
<accession>A0A166KD76</accession>